<gene>
    <name evidence="2" type="ORF">CKF58_02415</name>
</gene>
<feature type="transmembrane region" description="Helical" evidence="1">
    <location>
        <begin position="153"/>
        <end position="172"/>
    </location>
</feature>
<evidence type="ECO:0000313" key="3">
    <source>
        <dbReference type="Proteomes" id="UP000265916"/>
    </source>
</evidence>
<feature type="transmembrane region" description="Helical" evidence="1">
    <location>
        <begin position="9"/>
        <end position="25"/>
    </location>
</feature>
<keyword evidence="1" id="KW-0472">Membrane</keyword>
<feature type="transmembrane region" description="Helical" evidence="1">
    <location>
        <begin position="31"/>
        <end position="50"/>
    </location>
</feature>
<organism evidence="2 3">
    <name type="scientific">Psittacicella hinzii</name>
    <dbReference type="NCBI Taxonomy" id="2028575"/>
    <lineage>
        <taxon>Bacteria</taxon>
        <taxon>Pseudomonadati</taxon>
        <taxon>Pseudomonadota</taxon>
        <taxon>Gammaproteobacteria</taxon>
        <taxon>Pasteurellales</taxon>
        <taxon>Psittacicellaceae</taxon>
        <taxon>Psittacicella</taxon>
    </lineage>
</organism>
<keyword evidence="1" id="KW-1133">Transmembrane helix</keyword>
<feature type="transmembrane region" description="Helical" evidence="1">
    <location>
        <begin position="62"/>
        <end position="80"/>
    </location>
</feature>
<reference evidence="2 3" key="1">
    <citation type="submission" date="2017-08" db="EMBL/GenBank/DDBJ databases">
        <title>Reclassification of Bisgaard taxon 37 and 44.</title>
        <authorList>
            <person name="Christensen H."/>
        </authorList>
    </citation>
    <scope>NUCLEOTIDE SEQUENCE [LARGE SCALE GENOMIC DNA]</scope>
    <source>
        <strain evidence="2 3">111</strain>
    </source>
</reference>
<evidence type="ECO:0000313" key="2">
    <source>
        <dbReference type="EMBL" id="RIY39314.1"/>
    </source>
</evidence>
<keyword evidence="1" id="KW-0812">Transmembrane</keyword>
<evidence type="ECO:0000256" key="1">
    <source>
        <dbReference type="SAM" id="Phobius"/>
    </source>
</evidence>
<proteinExistence type="predicted"/>
<protein>
    <recommendedName>
        <fullName evidence="4">Metal-dependent hydrolase</fullName>
    </recommendedName>
</protein>
<dbReference type="RefSeq" id="WP_119530504.1">
    <property type="nucleotide sequence ID" value="NZ_JBHSSP010000002.1"/>
</dbReference>
<accession>A0A3A1YSF0</accession>
<feature type="transmembrane region" description="Helical" evidence="1">
    <location>
        <begin position="86"/>
        <end position="103"/>
    </location>
</feature>
<keyword evidence="3" id="KW-1185">Reference proteome</keyword>
<dbReference type="EMBL" id="NRJG01000035">
    <property type="protein sequence ID" value="RIY39314.1"/>
    <property type="molecule type" value="Genomic_DNA"/>
</dbReference>
<evidence type="ECO:0008006" key="4">
    <source>
        <dbReference type="Google" id="ProtNLM"/>
    </source>
</evidence>
<dbReference type="OrthoDB" id="6163946at2"/>
<dbReference type="AlphaFoldDB" id="A0A3A1YSF0"/>
<dbReference type="Proteomes" id="UP000265916">
    <property type="component" value="Unassembled WGS sequence"/>
</dbReference>
<comment type="caution">
    <text evidence="2">The sequence shown here is derived from an EMBL/GenBank/DDBJ whole genome shotgun (WGS) entry which is preliminary data.</text>
</comment>
<sequence>MRAKTHKSIGFSLGIVAAVASYYFYPDMKLLNSLFAFIAFYFGSVAPDRLELWGLIPHRTFTHWFLLWLVFFGVCVYQAFVLHKQGWVIGTAFTAGALYHILWDLTNKRPLPFLVLFPRLATHSKWKNNPVYAANGFCLYWWESSEHNKKIRFLHYLIAIGLIYWIVPTEFWHDFAKNYDVILEAKINEIKANYQELDFSFVEIIKEVAATIWHFIKVIAAKVWEWILIAFDEVVAFFKE</sequence>
<name>A0A3A1YSF0_9GAMM</name>